<evidence type="ECO:0000313" key="5">
    <source>
        <dbReference type="EMBL" id="MDG3494328.1"/>
    </source>
</evidence>
<evidence type="ECO:0000256" key="4">
    <source>
        <dbReference type="RuleBase" id="RU000461"/>
    </source>
</evidence>
<accession>A0A9X4M7P2</accession>
<proteinExistence type="inferred from homology"/>
<dbReference type="AlphaFoldDB" id="A0A9X4M7P2"/>
<organism evidence="5 6">
    <name type="scientific">Pseudanabaena catenata USMAC16</name>
    <dbReference type="NCBI Taxonomy" id="1855837"/>
    <lineage>
        <taxon>Bacteria</taxon>
        <taxon>Bacillati</taxon>
        <taxon>Cyanobacteriota</taxon>
        <taxon>Cyanophyceae</taxon>
        <taxon>Pseudanabaenales</taxon>
        <taxon>Pseudanabaenaceae</taxon>
        <taxon>Pseudanabaena</taxon>
    </lineage>
</organism>
<comment type="caution">
    <text evidence="5">The sequence shown here is derived from an EMBL/GenBank/DDBJ whole genome shotgun (WGS) entry which is preliminary data.</text>
</comment>
<dbReference type="RefSeq" id="WP_009626397.1">
    <property type="nucleotide sequence ID" value="NZ_VBTY01000041.1"/>
</dbReference>
<keyword evidence="3 4" id="KW-0349">Heme</keyword>
<dbReference type="InterPro" id="IPR017972">
    <property type="entry name" value="Cyt_P450_CS"/>
</dbReference>
<dbReference type="PANTHER" id="PTHR24305:SF166">
    <property type="entry name" value="CYTOCHROME P450 12A4, MITOCHONDRIAL-RELATED"/>
    <property type="match status" value="1"/>
</dbReference>
<name>A0A9X4M7P2_9CYAN</name>
<dbReference type="Proteomes" id="UP001152872">
    <property type="component" value="Unassembled WGS sequence"/>
</dbReference>
<keyword evidence="4" id="KW-0503">Monooxygenase</keyword>
<dbReference type="GO" id="GO:0020037">
    <property type="term" value="F:heme binding"/>
    <property type="evidence" value="ECO:0007669"/>
    <property type="project" value="InterPro"/>
</dbReference>
<comment type="similarity">
    <text evidence="2 4">Belongs to the cytochrome P450 family.</text>
</comment>
<dbReference type="InterPro" id="IPR001128">
    <property type="entry name" value="Cyt_P450"/>
</dbReference>
<dbReference type="SUPFAM" id="SSF48264">
    <property type="entry name" value="Cytochrome P450"/>
    <property type="match status" value="1"/>
</dbReference>
<dbReference type="InterPro" id="IPR050121">
    <property type="entry name" value="Cytochrome_P450_monoxygenase"/>
</dbReference>
<evidence type="ECO:0000256" key="1">
    <source>
        <dbReference type="ARBA" id="ARBA00001971"/>
    </source>
</evidence>
<keyword evidence="4" id="KW-0560">Oxidoreductase</keyword>
<dbReference type="GO" id="GO:0004497">
    <property type="term" value="F:monooxygenase activity"/>
    <property type="evidence" value="ECO:0007669"/>
    <property type="project" value="UniProtKB-KW"/>
</dbReference>
<protein>
    <submittedName>
        <fullName evidence="5">Cytochrome P450</fullName>
    </submittedName>
</protein>
<keyword evidence="6" id="KW-1185">Reference proteome</keyword>
<dbReference type="PROSITE" id="PS00086">
    <property type="entry name" value="CYTOCHROME_P450"/>
    <property type="match status" value="1"/>
</dbReference>
<dbReference type="CDD" id="cd11053">
    <property type="entry name" value="CYP110-like"/>
    <property type="match status" value="1"/>
</dbReference>
<comment type="cofactor">
    <cofactor evidence="1 3">
        <name>heme</name>
        <dbReference type="ChEBI" id="CHEBI:30413"/>
    </cofactor>
</comment>
<dbReference type="PRINTS" id="PR00463">
    <property type="entry name" value="EP450I"/>
</dbReference>
<evidence type="ECO:0000313" key="6">
    <source>
        <dbReference type="Proteomes" id="UP001152872"/>
    </source>
</evidence>
<evidence type="ECO:0000256" key="2">
    <source>
        <dbReference type="ARBA" id="ARBA00010617"/>
    </source>
</evidence>
<dbReference type="EMBL" id="VBTY01000041">
    <property type="protein sequence ID" value="MDG3494328.1"/>
    <property type="molecule type" value="Genomic_DNA"/>
</dbReference>
<keyword evidence="3 4" id="KW-0408">Iron</keyword>
<dbReference type="InterPro" id="IPR036396">
    <property type="entry name" value="Cyt_P450_sf"/>
</dbReference>
<dbReference type="InterPro" id="IPR002401">
    <property type="entry name" value="Cyt_P450_E_grp-I"/>
</dbReference>
<keyword evidence="3 4" id="KW-0479">Metal-binding</keyword>
<feature type="binding site" description="axial binding residue" evidence="3">
    <location>
        <position position="393"/>
    </location>
    <ligand>
        <name>heme</name>
        <dbReference type="ChEBI" id="CHEBI:30413"/>
    </ligand>
    <ligandPart>
        <name>Fe</name>
        <dbReference type="ChEBI" id="CHEBI:18248"/>
    </ligandPart>
</feature>
<dbReference type="Gene3D" id="1.10.630.10">
    <property type="entry name" value="Cytochrome P450"/>
    <property type="match status" value="1"/>
</dbReference>
<dbReference type="PRINTS" id="PR00385">
    <property type="entry name" value="P450"/>
</dbReference>
<evidence type="ECO:0000256" key="3">
    <source>
        <dbReference type="PIRSR" id="PIRSR602401-1"/>
    </source>
</evidence>
<dbReference type="PANTHER" id="PTHR24305">
    <property type="entry name" value="CYTOCHROME P450"/>
    <property type="match status" value="1"/>
</dbReference>
<sequence length="444" mass="50308">MSRLINPIQTLPFIQKIRWALNPIGYLEKAGQKYPDIFTANVFSRNSVFVVDPQGIQQVLTSDRKQLSAPGGANGILKPVVGSYSVFGLDGDLHRKRRQIVMPAFHGARLQTYGQLIFDLTKKVFDNLKPNQTFLARNITQEISLEVILQAVFGLYEGDRRQKLKQLLTTMLDNTATPLGAIYLFFPALQKDLGAWSPWGKFLRKRQQVDKILYAEIADRRANHDPNRTDILSMLLSSVDEDGQGMTDQELRDELLGLLVAGHETTATAMAWALYWIQRSPKVKEKLLAELKTVSNPSDWTGIFKLPYLTAVCNETLRIHPVAMLTFPRLTEEPIELLGHKLDTHTVVQACIYLLHHREDLYPNADQFQPERFLDRQFSPYEFMPFGGGARRCVGEALAQFEMKIVLATILSHYNLELREDKPVKPQRKGVTLSPKGGIKIAVV</sequence>
<dbReference type="GO" id="GO:0016705">
    <property type="term" value="F:oxidoreductase activity, acting on paired donors, with incorporation or reduction of molecular oxygen"/>
    <property type="evidence" value="ECO:0007669"/>
    <property type="project" value="InterPro"/>
</dbReference>
<dbReference type="Pfam" id="PF00067">
    <property type="entry name" value="p450"/>
    <property type="match status" value="1"/>
</dbReference>
<gene>
    <name evidence="5" type="ORF">FEV09_07125</name>
</gene>
<dbReference type="GO" id="GO:0005506">
    <property type="term" value="F:iron ion binding"/>
    <property type="evidence" value="ECO:0007669"/>
    <property type="project" value="InterPro"/>
</dbReference>
<reference evidence="5" key="1">
    <citation type="submission" date="2019-05" db="EMBL/GenBank/DDBJ databases">
        <title>Whole genome sequencing of Pseudanabaena catenata USMAC16.</title>
        <authorList>
            <person name="Khan Z."/>
            <person name="Omar W.M."/>
            <person name="Convey P."/>
            <person name="Merican F."/>
            <person name="Najimudin N."/>
        </authorList>
    </citation>
    <scope>NUCLEOTIDE SEQUENCE</scope>
    <source>
        <strain evidence="5">USMAC16</strain>
    </source>
</reference>